<proteinExistence type="predicted"/>
<sequence>MRGAVQSCAPQGVQSGVQKWSFVRVTRGVTSSSLLCDSQYSRSARSRILTLRLCEAYGTRVGDRVPLGDGSGRGLLWLHAQGGTTRDRMESMAS</sequence>
<dbReference type="AlphaFoldDB" id="A0A6J7R1N9"/>
<organism evidence="1">
    <name type="scientific">freshwater metagenome</name>
    <dbReference type="NCBI Taxonomy" id="449393"/>
    <lineage>
        <taxon>unclassified sequences</taxon>
        <taxon>metagenomes</taxon>
        <taxon>ecological metagenomes</taxon>
    </lineage>
</organism>
<gene>
    <name evidence="1" type="ORF">UFOPK3992_01695</name>
</gene>
<protein>
    <submittedName>
        <fullName evidence="1">Unannotated protein</fullName>
    </submittedName>
</protein>
<reference evidence="1" key="1">
    <citation type="submission" date="2020-05" db="EMBL/GenBank/DDBJ databases">
        <authorList>
            <person name="Chiriac C."/>
            <person name="Salcher M."/>
            <person name="Ghai R."/>
            <person name="Kavagutti S V."/>
        </authorList>
    </citation>
    <scope>NUCLEOTIDE SEQUENCE</scope>
</reference>
<evidence type="ECO:0000313" key="1">
    <source>
        <dbReference type="EMBL" id="CAB5020702.1"/>
    </source>
</evidence>
<accession>A0A6J7R1N9</accession>
<dbReference type="EMBL" id="CAFBOZ010000285">
    <property type="protein sequence ID" value="CAB5020702.1"/>
    <property type="molecule type" value="Genomic_DNA"/>
</dbReference>
<name>A0A6J7R1N9_9ZZZZ</name>